<sequence>MDTPDHSSPAHGDQGALFPGEEGQAAAVDGPGVDVAHLAAALERRREELAGGRAVIGAGTVVHAVSSSVWAGVRVPAVLCRASADPLRLRPAAGAVSCRRCLRRLTGREAGVPDGQLTLG</sequence>
<dbReference type="Proteomes" id="UP000572635">
    <property type="component" value="Unassembled WGS sequence"/>
</dbReference>
<name>A0A7W8VH75_9ACTN</name>
<keyword evidence="3" id="KW-1185">Reference proteome</keyword>
<accession>A0A7W8VH75</accession>
<protein>
    <submittedName>
        <fullName evidence="2">Uncharacterized protein</fullName>
    </submittedName>
</protein>
<feature type="region of interest" description="Disordered" evidence="1">
    <location>
        <begin position="1"/>
        <end position="26"/>
    </location>
</feature>
<reference evidence="2 3" key="1">
    <citation type="submission" date="2020-08" db="EMBL/GenBank/DDBJ databases">
        <title>Sequencing the genomes of 1000 actinobacteria strains.</title>
        <authorList>
            <person name="Klenk H.-P."/>
        </authorList>
    </citation>
    <scope>NUCLEOTIDE SEQUENCE [LARGE SCALE GENOMIC DNA]</scope>
    <source>
        <strain evidence="2 3">DSM 44551</strain>
    </source>
</reference>
<proteinExistence type="predicted"/>
<gene>
    <name evidence="2" type="ORF">HDA36_006495</name>
</gene>
<dbReference type="RefSeq" id="WP_246528953.1">
    <property type="nucleotide sequence ID" value="NZ_JACHDB010000003.1"/>
</dbReference>
<organism evidence="2 3">
    <name type="scientific">Nocardiopsis composta</name>
    <dbReference type="NCBI Taxonomy" id="157465"/>
    <lineage>
        <taxon>Bacteria</taxon>
        <taxon>Bacillati</taxon>
        <taxon>Actinomycetota</taxon>
        <taxon>Actinomycetes</taxon>
        <taxon>Streptosporangiales</taxon>
        <taxon>Nocardiopsidaceae</taxon>
        <taxon>Nocardiopsis</taxon>
    </lineage>
</organism>
<evidence type="ECO:0000313" key="2">
    <source>
        <dbReference type="EMBL" id="MBB5436331.1"/>
    </source>
</evidence>
<evidence type="ECO:0000313" key="3">
    <source>
        <dbReference type="Proteomes" id="UP000572635"/>
    </source>
</evidence>
<dbReference type="EMBL" id="JACHDB010000003">
    <property type="protein sequence ID" value="MBB5436331.1"/>
    <property type="molecule type" value="Genomic_DNA"/>
</dbReference>
<dbReference type="AlphaFoldDB" id="A0A7W8VH75"/>
<comment type="caution">
    <text evidence="2">The sequence shown here is derived from an EMBL/GenBank/DDBJ whole genome shotgun (WGS) entry which is preliminary data.</text>
</comment>
<evidence type="ECO:0000256" key="1">
    <source>
        <dbReference type="SAM" id="MobiDB-lite"/>
    </source>
</evidence>